<organism evidence="11 12">
    <name type="scientific">Carnegiea gigantea</name>
    <dbReference type="NCBI Taxonomy" id="171969"/>
    <lineage>
        <taxon>Eukaryota</taxon>
        <taxon>Viridiplantae</taxon>
        <taxon>Streptophyta</taxon>
        <taxon>Embryophyta</taxon>
        <taxon>Tracheophyta</taxon>
        <taxon>Spermatophyta</taxon>
        <taxon>Magnoliopsida</taxon>
        <taxon>eudicotyledons</taxon>
        <taxon>Gunneridae</taxon>
        <taxon>Pentapetalae</taxon>
        <taxon>Caryophyllales</taxon>
        <taxon>Cactineae</taxon>
        <taxon>Cactaceae</taxon>
        <taxon>Cactoideae</taxon>
        <taxon>Echinocereeae</taxon>
        <taxon>Carnegiea</taxon>
    </lineage>
</organism>
<dbReference type="SMART" id="SM00028">
    <property type="entry name" value="TPR"/>
    <property type="match status" value="3"/>
</dbReference>
<feature type="domain" description="PPIase FKBP-type" evidence="10">
    <location>
        <begin position="3"/>
        <end position="91"/>
    </location>
</feature>
<evidence type="ECO:0000256" key="4">
    <source>
        <dbReference type="ARBA" id="ARBA00022737"/>
    </source>
</evidence>
<dbReference type="InterPro" id="IPR011990">
    <property type="entry name" value="TPR-like_helical_dom_sf"/>
</dbReference>
<accession>A0A9Q1KVL1</accession>
<keyword evidence="4" id="KW-0677">Repeat</keyword>
<evidence type="ECO:0000259" key="10">
    <source>
        <dbReference type="PROSITE" id="PS50059"/>
    </source>
</evidence>
<protein>
    <recommendedName>
        <fullName evidence="3 8">peptidylprolyl isomerase</fullName>
        <ecNumber evidence="3 8">5.2.1.8</ecNumber>
    </recommendedName>
</protein>
<reference evidence="11" key="1">
    <citation type="submission" date="2022-04" db="EMBL/GenBank/DDBJ databases">
        <title>Carnegiea gigantea Genome sequencing and assembly v2.</title>
        <authorList>
            <person name="Copetti D."/>
            <person name="Sanderson M.J."/>
            <person name="Burquez A."/>
            <person name="Wojciechowski M.F."/>
        </authorList>
    </citation>
    <scope>NUCLEOTIDE SEQUENCE</scope>
    <source>
        <strain evidence="11">SGP5-SGP5p</strain>
        <tissue evidence="11">Aerial part</tissue>
    </source>
</reference>
<dbReference type="InterPro" id="IPR050754">
    <property type="entry name" value="FKBP4/5/8-like"/>
</dbReference>
<keyword evidence="5 9" id="KW-0802">TPR repeat</keyword>
<comment type="catalytic activity">
    <reaction evidence="1 8">
        <text>[protein]-peptidylproline (omega=180) = [protein]-peptidylproline (omega=0)</text>
        <dbReference type="Rhea" id="RHEA:16237"/>
        <dbReference type="Rhea" id="RHEA-COMP:10747"/>
        <dbReference type="Rhea" id="RHEA-COMP:10748"/>
        <dbReference type="ChEBI" id="CHEBI:83833"/>
        <dbReference type="ChEBI" id="CHEBI:83834"/>
        <dbReference type="EC" id="5.2.1.8"/>
    </reaction>
</comment>
<dbReference type="FunFam" id="3.10.50.40:FF:000017">
    <property type="entry name" value="Peptidylprolyl isomerase"/>
    <property type="match status" value="1"/>
</dbReference>
<dbReference type="Proteomes" id="UP001153076">
    <property type="component" value="Unassembled WGS sequence"/>
</dbReference>
<dbReference type="EC" id="5.2.1.8" evidence="3 8"/>
<evidence type="ECO:0000256" key="2">
    <source>
        <dbReference type="ARBA" id="ARBA00006577"/>
    </source>
</evidence>
<proteinExistence type="inferred from homology"/>
<keyword evidence="6 8" id="KW-0697">Rotamase</keyword>
<dbReference type="InterPro" id="IPR046357">
    <property type="entry name" value="PPIase_dom_sf"/>
</dbReference>
<keyword evidence="12" id="KW-1185">Reference proteome</keyword>
<feature type="domain" description="PPIase FKBP-type" evidence="10">
    <location>
        <begin position="119"/>
        <end position="208"/>
    </location>
</feature>
<dbReference type="AlphaFoldDB" id="A0A9Q1KVL1"/>
<dbReference type="FunFam" id="3.10.50.40:FF:000022">
    <property type="entry name" value="Peptidylprolyl isomerase"/>
    <property type="match status" value="1"/>
</dbReference>
<comment type="caution">
    <text evidence="11">The sequence shown here is derived from an EMBL/GenBank/DDBJ whole genome shotgun (WGS) entry which is preliminary data.</text>
</comment>
<evidence type="ECO:0000256" key="6">
    <source>
        <dbReference type="ARBA" id="ARBA00023110"/>
    </source>
</evidence>
<dbReference type="PANTHER" id="PTHR46512">
    <property type="entry name" value="PEPTIDYLPROLYL ISOMERASE"/>
    <property type="match status" value="1"/>
</dbReference>
<dbReference type="PROSITE" id="PS50005">
    <property type="entry name" value="TPR"/>
    <property type="match status" value="1"/>
</dbReference>
<feature type="repeat" description="TPR" evidence="9">
    <location>
        <begin position="428"/>
        <end position="461"/>
    </location>
</feature>
<dbReference type="Gene3D" id="1.25.40.10">
    <property type="entry name" value="Tetratricopeptide repeat domain"/>
    <property type="match status" value="1"/>
</dbReference>
<dbReference type="SUPFAM" id="SSF54534">
    <property type="entry name" value="FKBP-like"/>
    <property type="match status" value="3"/>
</dbReference>
<dbReference type="Pfam" id="PF00254">
    <property type="entry name" value="FKBP_C"/>
    <property type="match status" value="3"/>
</dbReference>
<evidence type="ECO:0000256" key="8">
    <source>
        <dbReference type="PROSITE-ProRule" id="PRU00277"/>
    </source>
</evidence>
<evidence type="ECO:0000256" key="9">
    <source>
        <dbReference type="PROSITE-ProRule" id="PRU00339"/>
    </source>
</evidence>
<feature type="domain" description="PPIase FKBP-type" evidence="10">
    <location>
        <begin position="236"/>
        <end position="328"/>
    </location>
</feature>
<name>A0A9Q1KVL1_9CARY</name>
<gene>
    <name evidence="11" type="ORF">Cgig2_001344</name>
</gene>
<evidence type="ECO:0000256" key="3">
    <source>
        <dbReference type="ARBA" id="ARBA00013194"/>
    </source>
</evidence>
<evidence type="ECO:0000313" key="12">
    <source>
        <dbReference type="Proteomes" id="UP001153076"/>
    </source>
</evidence>
<dbReference type="SUPFAM" id="SSF48452">
    <property type="entry name" value="TPR-like"/>
    <property type="match status" value="1"/>
</dbReference>
<evidence type="ECO:0000256" key="7">
    <source>
        <dbReference type="ARBA" id="ARBA00023235"/>
    </source>
</evidence>
<evidence type="ECO:0000313" key="11">
    <source>
        <dbReference type="EMBL" id="KAJ8449688.1"/>
    </source>
</evidence>
<sequence length="519" mass="58044">MDMLICLVHYVGTLLDGTQFDSSRDRGTPFKFKLGQGEVIKGWDEGIKTMKKGEKALFTIPPEMAYGESGSPPTIPPNATLQFEVELLNWTSVKDICKDGGIMKKVLVEGEGWQNPKDLDEVFVKYEARLEDGTLVYKSDGVEFTVKNGYFCPALAKAVKTMKKGEKALLTVKPQYGFGEGGKPASRDEGAVPPNANIQIILELVSWKTVSDVANDKKVLKKILKEGEGYERPNDGAVVQVKLIGKLQDGSVFVKKGHDDEPAFEFKIDEEQVIDGLDRAVKTMKKGEIAQITIHPDYAFGASESQQELATVPANSTVIYEVEMASFAKEKESWEMSTAEKIEAAAKKKEEGNALFKAGKYERASKRYEKAVKFIEYDSTFSDDEKKQAKALKITCNLNNAACKLKLKDYKQAEKLCTKVLELDSNNVKALYRRAQAYIQLADFDVAETDIKKALEIDPENREVKMEYRLLKEKVKEYNKKDAQFYGQIFAKMSKLEQAKANEVSAKQEPMPMAVDSKA</sequence>
<dbReference type="OrthoDB" id="1902587at2759"/>
<dbReference type="FunFam" id="3.10.50.40:FF:000006">
    <property type="entry name" value="Peptidyl-prolyl cis-trans isomerase"/>
    <property type="match status" value="1"/>
</dbReference>
<dbReference type="PROSITE" id="PS50293">
    <property type="entry name" value="TPR_REGION"/>
    <property type="match status" value="1"/>
</dbReference>
<evidence type="ECO:0000256" key="1">
    <source>
        <dbReference type="ARBA" id="ARBA00000971"/>
    </source>
</evidence>
<dbReference type="Pfam" id="PF14559">
    <property type="entry name" value="TPR_19"/>
    <property type="match status" value="1"/>
</dbReference>
<comment type="similarity">
    <text evidence="2">Belongs to the FKBP-type PPIase family.</text>
</comment>
<dbReference type="InterPro" id="IPR019734">
    <property type="entry name" value="TPR_rpt"/>
</dbReference>
<dbReference type="GO" id="GO:0003755">
    <property type="term" value="F:peptidyl-prolyl cis-trans isomerase activity"/>
    <property type="evidence" value="ECO:0007669"/>
    <property type="project" value="UniProtKB-KW"/>
</dbReference>
<dbReference type="EMBL" id="JAKOGI010000019">
    <property type="protein sequence ID" value="KAJ8449688.1"/>
    <property type="molecule type" value="Genomic_DNA"/>
</dbReference>
<dbReference type="PROSITE" id="PS50059">
    <property type="entry name" value="FKBP_PPIASE"/>
    <property type="match status" value="3"/>
</dbReference>
<dbReference type="FunFam" id="1.25.40.10:FF:000008">
    <property type="entry name" value="Peptidylprolyl isomerase"/>
    <property type="match status" value="1"/>
</dbReference>
<keyword evidence="7 8" id="KW-0413">Isomerase</keyword>
<dbReference type="InterPro" id="IPR001179">
    <property type="entry name" value="PPIase_FKBP_dom"/>
</dbReference>
<dbReference type="Gene3D" id="3.10.50.40">
    <property type="match status" value="3"/>
</dbReference>
<evidence type="ECO:0000256" key="5">
    <source>
        <dbReference type="ARBA" id="ARBA00022803"/>
    </source>
</evidence>
<dbReference type="PANTHER" id="PTHR46512:SF11">
    <property type="entry name" value="PEPTIDYLPROLYL ISOMERASE"/>
    <property type="match status" value="1"/>
</dbReference>